<sequence>MAATKSDIDVVLVRPFEMQRYRPGALTDILLFFERRDVQLLERKAKTASFASNTIHHHSQIALQVLEFPVFKMLKPFLRSSSLTIDTARIYCGGTAEGFIGKLDLKGRGLKVETKLYPNTASYGDIVPNSLVISHSPEDLRKYLDMSLKALNVNQLEMWYLHGPDRTTPYEVTMKAVNDLYKEGKFKRFGISNYMSWEVAELVEICKANGYIQPTTYQGIYNAIHRTVEPELFPCLRNYGISFYAFNPLAGGFFTGRYHSISDKVEPGSRFDSSKALGQHYRNRYWTETYFNALNAVDTVVSKHGLTLAEVPLRWMAHHSLLKREYGDKVIIGASSLGHIKQNLVDLEKAPLPGDVVHALDEAWNAVKGSATHYYH</sequence>
<evidence type="ECO:0000313" key="1">
    <source>
        <dbReference type="EMBL" id="KAJ3539616.1"/>
    </source>
</evidence>
<evidence type="ECO:0000313" key="2">
    <source>
        <dbReference type="Proteomes" id="UP001148662"/>
    </source>
</evidence>
<proteinExistence type="predicted"/>
<protein>
    <submittedName>
        <fullName evidence="1">Uncharacterized protein</fullName>
    </submittedName>
</protein>
<keyword evidence="2" id="KW-1185">Reference proteome</keyword>
<name>A0ACC1SH67_9APHY</name>
<gene>
    <name evidence="1" type="ORF">NM688_g6340</name>
</gene>
<organism evidence="1 2">
    <name type="scientific">Phlebia brevispora</name>
    <dbReference type="NCBI Taxonomy" id="194682"/>
    <lineage>
        <taxon>Eukaryota</taxon>
        <taxon>Fungi</taxon>
        <taxon>Dikarya</taxon>
        <taxon>Basidiomycota</taxon>
        <taxon>Agaricomycotina</taxon>
        <taxon>Agaricomycetes</taxon>
        <taxon>Polyporales</taxon>
        <taxon>Meruliaceae</taxon>
        <taxon>Phlebia</taxon>
    </lineage>
</organism>
<dbReference type="Proteomes" id="UP001148662">
    <property type="component" value="Unassembled WGS sequence"/>
</dbReference>
<accession>A0ACC1SH67</accession>
<dbReference type="EMBL" id="JANHOG010001291">
    <property type="protein sequence ID" value="KAJ3539616.1"/>
    <property type="molecule type" value="Genomic_DNA"/>
</dbReference>
<comment type="caution">
    <text evidence="1">The sequence shown here is derived from an EMBL/GenBank/DDBJ whole genome shotgun (WGS) entry which is preliminary data.</text>
</comment>
<reference evidence="1" key="1">
    <citation type="submission" date="2022-07" db="EMBL/GenBank/DDBJ databases">
        <title>Genome Sequence of Phlebia brevispora.</title>
        <authorList>
            <person name="Buettner E."/>
        </authorList>
    </citation>
    <scope>NUCLEOTIDE SEQUENCE</scope>
    <source>
        <strain evidence="1">MPL23</strain>
    </source>
</reference>